<keyword evidence="2" id="KW-0813">Transport</keyword>
<gene>
    <name evidence="9" type="ORF">DSM106972_089280</name>
</gene>
<evidence type="ECO:0000256" key="6">
    <source>
        <dbReference type="ARBA" id="ARBA00023136"/>
    </source>
</evidence>
<dbReference type="PANTHER" id="PTHR23517">
    <property type="entry name" value="RESISTANCE PROTEIN MDTM, PUTATIVE-RELATED-RELATED"/>
    <property type="match status" value="1"/>
</dbReference>
<keyword evidence="3" id="KW-1003">Cell membrane</keyword>
<dbReference type="GO" id="GO:0022857">
    <property type="term" value="F:transmembrane transporter activity"/>
    <property type="evidence" value="ECO:0007669"/>
    <property type="project" value="InterPro"/>
</dbReference>
<keyword evidence="6 7" id="KW-0472">Membrane</keyword>
<evidence type="ECO:0000256" key="1">
    <source>
        <dbReference type="ARBA" id="ARBA00004651"/>
    </source>
</evidence>
<reference evidence="9" key="2">
    <citation type="journal article" date="2019" name="Genome Biol. Evol.">
        <title>Day and night: Metabolic profiles and evolutionary relationships of six axenic non-marine cyanobacteria.</title>
        <authorList>
            <person name="Will S.E."/>
            <person name="Henke P."/>
            <person name="Boedeker C."/>
            <person name="Huang S."/>
            <person name="Brinkmann H."/>
            <person name="Rohde M."/>
            <person name="Jarek M."/>
            <person name="Friedl T."/>
            <person name="Seufert S."/>
            <person name="Schumacher M."/>
            <person name="Overmann J."/>
            <person name="Neumann-Schaal M."/>
            <person name="Petersen J."/>
        </authorList>
    </citation>
    <scope>NUCLEOTIDE SEQUENCE [LARGE SCALE GENOMIC DNA]</scope>
    <source>
        <strain evidence="9">PCC 7102</strain>
    </source>
</reference>
<evidence type="ECO:0000313" key="10">
    <source>
        <dbReference type="Proteomes" id="UP000271624"/>
    </source>
</evidence>
<evidence type="ECO:0000259" key="8">
    <source>
        <dbReference type="PROSITE" id="PS50850"/>
    </source>
</evidence>
<feature type="transmembrane region" description="Helical" evidence="7">
    <location>
        <begin position="325"/>
        <end position="347"/>
    </location>
</feature>
<feature type="transmembrane region" description="Helical" evidence="7">
    <location>
        <begin position="226"/>
        <end position="249"/>
    </location>
</feature>
<feature type="transmembrane region" description="Helical" evidence="7">
    <location>
        <begin position="148"/>
        <end position="169"/>
    </location>
</feature>
<keyword evidence="10" id="KW-1185">Reference proteome</keyword>
<dbReference type="Gene3D" id="1.20.1250.20">
    <property type="entry name" value="MFS general substrate transporter like domains"/>
    <property type="match status" value="2"/>
</dbReference>
<keyword evidence="5 7" id="KW-1133">Transmembrane helix</keyword>
<keyword evidence="4 7" id="KW-0812">Transmembrane</keyword>
<evidence type="ECO:0000256" key="4">
    <source>
        <dbReference type="ARBA" id="ARBA00022692"/>
    </source>
</evidence>
<dbReference type="RefSeq" id="WP_127086899.1">
    <property type="nucleotide sequence ID" value="NZ_RSCL01000039.1"/>
</dbReference>
<evidence type="ECO:0000256" key="5">
    <source>
        <dbReference type="ARBA" id="ARBA00022989"/>
    </source>
</evidence>
<feature type="transmembrane region" description="Helical" evidence="7">
    <location>
        <begin position="269"/>
        <end position="287"/>
    </location>
</feature>
<sequence length="414" mass="45032">MKLLRKPSFPKWLFAIHPQVWILAIGRFLSEVGTGFTLFYAPIFFVNQVGLSATEVGFALGSGSVAGIFGRILGGSLTDSPRCGRRRTLLLATGIAAIGSSVLATTHSFITLIIGNLIYGFATGLYWPSTEAVVADLTVNSNRRLSFAITRLADNLGMGMGIVLAGIVVSTTNNYRLLFTADAISFLVFFVVIWIAISETLVVEDKKLEQGQYLNAWVAALQNQKLCIFVVVNIIFTTYISQLHSTLPLYFKNYVNIQGAKSIFSETDISALFAWHLVVAIFAQLPVARILNRFSHTQALTVSACFWALGFGLVWQTGALVSKEMAIAALGVFAIAIVSYTPYAVALVSDLAPASQRGVYLSINSLCWACGYFIGPILGGWVLDNGVTGTYWISLAFSVVITIMILQYLQKVRS</sequence>
<dbReference type="OrthoDB" id="9793283at2"/>
<dbReference type="CDD" id="cd17329">
    <property type="entry name" value="MFS_MdtH_MDR_like"/>
    <property type="match status" value="1"/>
</dbReference>
<comment type="caution">
    <text evidence="9">The sequence shown here is derived from an EMBL/GenBank/DDBJ whole genome shotgun (WGS) entry which is preliminary data.</text>
</comment>
<feature type="transmembrane region" description="Helical" evidence="7">
    <location>
        <begin position="299"/>
        <end position="319"/>
    </location>
</feature>
<dbReference type="AlphaFoldDB" id="A0A3S1A971"/>
<feature type="transmembrane region" description="Helical" evidence="7">
    <location>
        <begin position="86"/>
        <end position="103"/>
    </location>
</feature>
<dbReference type="EMBL" id="RSCL01000039">
    <property type="protein sequence ID" value="RUS95915.1"/>
    <property type="molecule type" value="Genomic_DNA"/>
</dbReference>
<feature type="domain" description="Major facilitator superfamily (MFS) profile" evidence="8">
    <location>
        <begin position="19"/>
        <end position="413"/>
    </location>
</feature>
<name>A0A3S1A971_9CYAN</name>
<reference evidence="9" key="1">
    <citation type="submission" date="2018-12" db="EMBL/GenBank/DDBJ databases">
        <authorList>
            <person name="Will S."/>
            <person name="Neumann-Schaal M."/>
            <person name="Henke P."/>
        </authorList>
    </citation>
    <scope>NUCLEOTIDE SEQUENCE</scope>
    <source>
        <strain evidence="9">PCC 7102</strain>
    </source>
</reference>
<dbReference type="InterPro" id="IPR011701">
    <property type="entry name" value="MFS"/>
</dbReference>
<dbReference type="SUPFAM" id="SSF103473">
    <property type="entry name" value="MFS general substrate transporter"/>
    <property type="match status" value="1"/>
</dbReference>
<dbReference type="PANTHER" id="PTHR23517:SF3">
    <property type="entry name" value="INTEGRAL MEMBRANE TRANSPORT PROTEIN"/>
    <property type="match status" value="1"/>
</dbReference>
<evidence type="ECO:0000256" key="2">
    <source>
        <dbReference type="ARBA" id="ARBA00022448"/>
    </source>
</evidence>
<feature type="transmembrane region" description="Helical" evidence="7">
    <location>
        <begin position="175"/>
        <end position="197"/>
    </location>
</feature>
<dbReference type="Pfam" id="PF07690">
    <property type="entry name" value="MFS_1"/>
    <property type="match status" value="2"/>
</dbReference>
<comment type="subcellular location">
    <subcellularLocation>
        <location evidence="1">Cell membrane</location>
        <topology evidence="1">Multi-pass membrane protein</topology>
    </subcellularLocation>
</comment>
<organism evidence="9 10">
    <name type="scientific">Dulcicalothrix desertica PCC 7102</name>
    <dbReference type="NCBI Taxonomy" id="232991"/>
    <lineage>
        <taxon>Bacteria</taxon>
        <taxon>Bacillati</taxon>
        <taxon>Cyanobacteriota</taxon>
        <taxon>Cyanophyceae</taxon>
        <taxon>Nostocales</taxon>
        <taxon>Calotrichaceae</taxon>
        <taxon>Dulcicalothrix</taxon>
    </lineage>
</organism>
<dbReference type="PROSITE" id="PS50850">
    <property type="entry name" value="MFS"/>
    <property type="match status" value="1"/>
</dbReference>
<feature type="transmembrane region" description="Helical" evidence="7">
    <location>
        <begin position="389"/>
        <end position="409"/>
    </location>
</feature>
<proteinExistence type="predicted"/>
<evidence type="ECO:0000256" key="3">
    <source>
        <dbReference type="ARBA" id="ARBA00022475"/>
    </source>
</evidence>
<dbReference type="GO" id="GO:0005886">
    <property type="term" value="C:plasma membrane"/>
    <property type="evidence" value="ECO:0007669"/>
    <property type="project" value="UniProtKB-SubCell"/>
</dbReference>
<feature type="transmembrane region" description="Helical" evidence="7">
    <location>
        <begin position="56"/>
        <end position="74"/>
    </location>
</feature>
<accession>A0A3S1A971</accession>
<feature type="transmembrane region" description="Helical" evidence="7">
    <location>
        <begin position="20"/>
        <end position="44"/>
    </location>
</feature>
<dbReference type="Proteomes" id="UP000271624">
    <property type="component" value="Unassembled WGS sequence"/>
</dbReference>
<evidence type="ECO:0000256" key="7">
    <source>
        <dbReference type="SAM" id="Phobius"/>
    </source>
</evidence>
<evidence type="ECO:0000313" key="9">
    <source>
        <dbReference type="EMBL" id="RUS95915.1"/>
    </source>
</evidence>
<protein>
    <submittedName>
        <fullName evidence="9">MFS transporter</fullName>
    </submittedName>
</protein>
<feature type="transmembrane region" description="Helical" evidence="7">
    <location>
        <begin position="359"/>
        <end position="383"/>
    </location>
</feature>
<dbReference type="InterPro" id="IPR020846">
    <property type="entry name" value="MFS_dom"/>
</dbReference>
<feature type="transmembrane region" description="Helical" evidence="7">
    <location>
        <begin position="109"/>
        <end position="127"/>
    </location>
</feature>
<dbReference type="InterPro" id="IPR036259">
    <property type="entry name" value="MFS_trans_sf"/>
</dbReference>
<dbReference type="InterPro" id="IPR050171">
    <property type="entry name" value="MFS_Transporters"/>
</dbReference>